<proteinExistence type="predicted"/>
<dbReference type="EMBL" id="CAXITT010000231">
    <property type="protein sequence ID" value="CAL1536489.1"/>
    <property type="molecule type" value="Genomic_DNA"/>
</dbReference>
<name>A0AAV2HRY9_LYMST</name>
<evidence type="ECO:0000256" key="1">
    <source>
        <dbReference type="SAM" id="Phobius"/>
    </source>
</evidence>
<accession>A0AAV2HRY9</accession>
<keyword evidence="1" id="KW-0812">Transmembrane</keyword>
<keyword evidence="3" id="KW-1185">Reference proteome</keyword>
<protein>
    <submittedName>
        <fullName evidence="2">Uncharacterized protein</fullName>
    </submittedName>
</protein>
<evidence type="ECO:0000313" key="2">
    <source>
        <dbReference type="EMBL" id="CAL1536489.1"/>
    </source>
</evidence>
<comment type="caution">
    <text evidence="2">The sequence shown here is derived from an EMBL/GenBank/DDBJ whole genome shotgun (WGS) entry which is preliminary data.</text>
</comment>
<feature type="non-terminal residue" evidence="2">
    <location>
        <position position="144"/>
    </location>
</feature>
<reference evidence="2 3" key="1">
    <citation type="submission" date="2024-04" db="EMBL/GenBank/DDBJ databases">
        <authorList>
            <consortium name="Genoscope - CEA"/>
            <person name="William W."/>
        </authorList>
    </citation>
    <scope>NUCLEOTIDE SEQUENCE [LARGE SCALE GENOMIC DNA]</scope>
</reference>
<gene>
    <name evidence="2" type="ORF">GSLYS_00010402001</name>
</gene>
<keyword evidence="1" id="KW-0472">Membrane</keyword>
<evidence type="ECO:0000313" key="3">
    <source>
        <dbReference type="Proteomes" id="UP001497497"/>
    </source>
</evidence>
<keyword evidence="1" id="KW-1133">Transmembrane helix</keyword>
<organism evidence="2 3">
    <name type="scientific">Lymnaea stagnalis</name>
    <name type="common">Great pond snail</name>
    <name type="synonym">Helix stagnalis</name>
    <dbReference type="NCBI Taxonomy" id="6523"/>
    <lineage>
        <taxon>Eukaryota</taxon>
        <taxon>Metazoa</taxon>
        <taxon>Spiralia</taxon>
        <taxon>Lophotrochozoa</taxon>
        <taxon>Mollusca</taxon>
        <taxon>Gastropoda</taxon>
        <taxon>Heterobranchia</taxon>
        <taxon>Euthyneura</taxon>
        <taxon>Panpulmonata</taxon>
        <taxon>Hygrophila</taxon>
        <taxon>Lymnaeoidea</taxon>
        <taxon>Lymnaeidae</taxon>
        <taxon>Lymnaea</taxon>
    </lineage>
</organism>
<dbReference type="Proteomes" id="UP001497497">
    <property type="component" value="Unassembled WGS sequence"/>
</dbReference>
<sequence>MVSRETQCSIKVITGMGLAVAALLLYHRFIANKFWWLKNYVLVGRVTKIKHYPVSSIKGLNTDAINCTTNGLKLSGIVNKEFVMTKVSGTDFATSTVTPTIKEYFCDEMRCLAATSDGRTLYLTGPDNKKFELDFLAPPPAKMY</sequence>
<dbReference type="AlphaFoldDB" id="A0AAV2HRY9"/>
<feature type="transmembrane region" description="Helical" evidence="1">
    <location>
        <begin position="12"/>
        <end position="30"/>
    </location>
</feature>